<keyword evidence="4" id="KW-0804">Transcription</keyword>
<keyword evidence="5" id="KW-0143">Chaperone</keyword>
<evidence type="ECO:0000256" key="1">
    <source>
        <dbReference type="ARBA" id="ARBA00004123"/>
    </source>
</evidence>
<keyword evidence="9" id="KW-1185">Reference proteome</keyword>
<dbReference type="Gene3D" id="2.60.40.1490">
    <property type="entry name" value="Histone chaperone ASF1-like"/>
    <property type="match status" value="1"/>
</dbReference>
<feature type="region of interest" description="Disordered" evidence="7">
    <location>
        <begin position="160"/>
        <end position="181"/>
    </location>
</feature>
<feature type="region of interest" description="Disordered" evidence="7">
    <location>
        <begin position="200"/>
        <end position="236"/>
    </location>
</feature>
<evidence type="ECO:0000256" key="2">
    <source>
        <dbReference type="ARBA" id="ARBA00006051"/>
    </source>
</evidence>
<name>A0ABP0FCD1_CLALP</name>
<dbReference type="PANTHER" id="PTHR12040:SF0">
    <property type="entry name" value="HISTONE CHAPERONE ASF1"/>
    <property type="match status" value="1"/>
</dbReference>
<evidence type="ECO:0000256" key="5">
    <source>
        <dbReference type="ARBA" id="ARBA00023186"/>
    </source>
</evidence>
<dbReference type="EMBL" id="CAWYQH010000024">
    <property type="protein sequence ID" value="CAK8675892.1"/>
    <property type="molecule type" value="Genomic_DNA"/>
</dbReference>
<protein>
    <submittedName>
        <fullName evidence="8">Uncharacterized protein</fullName>
    </submittedName>
</protein>
<reference evidence="8 9" key="1">
    <citation type="submission" date="2024-02" db="EMBL/GenBank/DDBJ databases">
        <authorList>
            <person name="Daric V."/>
            <person name="Darras S."/>
        </authorList>
    </citation>
    <scope>NUCLEOTIDE SEQUENCE [LARGE SCALE GENOMIC DNA]</scope>
</reference>
<evidence type="ECO:0000256" key="4">
    <source>
        <dbReference type="ARBA" id="ARBA00023163"/>
    </source>
</evidence>
<dbReference type="SUPFAM" id="SSF101546">
    <property type="entry name" value="ASF1-like"/>
    <property type="match status" value="1"/>
</dbReference>
<evidence type="ECO:0000256" key="6">
    <source>
        <dbReference type="ARBA" id="ARBA00023242"/>
    </source>
</evidence>
<proteinExistence type="inferred from homology"/>
<dbReference type="InterPro" id="IPR006818">
    <property type="entry name" value="ASF1-like"/>
</dbReference>
<dbReference type="PANTHER" id="PTHR12040">
    <property type="entry name" value="ANTI-SILENCING PROTEIN 1"/>
    <property type="match status" value="1"/>
</dbReference>
<dbReference type="Proteomes" id="UP001642483">
    <property type="component" value="Unassembled WGS sequence"/>
</dbReference>
<organism evidence="8 9">
    <name type="scientific">Clavelina lepadiformis</name>
    <name type="common">Light-bulb sea squirt</name>
    <name type="synonym">Ascidia lepadiformis</name>
    <dbReference type="NCBI Taxonomy" id="159417"/>
    <lineage>
        <taxon>Eukaryota</taxon>
        <taxon>Metazoa</taxon>
        <taxon>Chordata</taxon>
        <taxon>Tunicata</taxon>
        <taxon>Ascidiacea</taxon>
        <taxon>Aplousobranchia</taxon>
        <taxon>Clavelinidae</taxon>
        <taxon>Clavelina</taxon>
    </lineage>
</organism>
<comment type="similarity">
    <text evidence="2">Belongs to the ASF1 family.</text>
</comment>
<comment type="subcellular location">
    <subcellularLocation>
        <location evidence="1">Nucleus</location>
    </subcellularLocation>
</comment>
<evidence type="ECO:0000256" key="3">
    <source>
        <dbReference type="ARBA" id="ARBA00023015"/>
    </source>
</evidence>
<feature type="compositionally biased region" description="Low complexity" evidence="7">
    <location>
        <begin position="160"/>
        <end position="170"/>
    </location>
</feature>
<evidence type="ECO:0000313" key="9">
    <source>
        <dbReference type="Proteomes" id="UP001642483"/>
    </source>
</evidence>
<feature type="compositionally biased region" description="Polar residues" evidence="7">
    <location>
        <begin position="201"/>
        <end position="235"/>
    </location>
</feature>
<keyword evidence="3" id="KW-0805">Transcription regulation</keyword>
<dbReference type="Pfam" id="PF04729">
    <property type="entry name" value="ASF1_hist_chap"/>
    <property type="match status" value="1"/>
</dbReference>
<evidence type="ECO:0000256" key="7">
    <source>
        <dbReference type="SAM" id="MobiDB-lite"/>
    </source>
</evidence>
<sequence length="254" mass="28168">MAKVQIVDVEVLDNPSNFYNPFQFQITFDCMENLRDDLEWKIIYVGCAESEAYDQILDSVLVGPIPAGRHKFVFQADPPKPEGIPDQDAVGVTVVIITCTYHDHEFVRVGYYVNNEYSDPELRENPPEKTDFSKLVRNILSSAPRVTRFTINWDDKENSYSDAGAAASSDCKQAPSPPPGVTYTESMLEDIHQALGEPSKESFTANRDSSGPLCSSVLNSDNISSNPQPSNNGKSFTPCLENSIDAMEAQMLVE</sequence>
<dbReference type="InterPro" id="IPR036747">
    <property type="entry name" value="ASF1-like_sf"/>
</dbReference>
<gene>
    <name evidence="8" type="ORF">CVLEPA_LOCUS5416</name>
</gene>
<comment type="caution">
    <text evidence="8">The sequence shown here is derived from an EMBL/GenBank/DDBJ whole genome shotgun (WGS) entry which is preliminary data.</text>
</comment>
<accession>A0ABP0FCD1</accession>
<keyword evidence="6" id="KW-0539">Nucleus</keyword>
<evidence type="ECO:0000313" key="8">
    <source>
        <dbReference type="EMBL" id="CAK8675892.1"/>
    </source>
</evidence>